<accession>A0A816QNQ8</accession>
<sequence length="335" mass="36876">MGCAPSHNAAAHEQINSNAVTATTIPSTKQQETIEPTKSTPKMSSVTINVLISCHHNEKDVAEQLSKQLTNLNFTCYTLTDATPSSIVARANLVRWSDVFISLISRSYQRTFFCMETINYAKDLRKPIVVILAESNFQPYGALGAISAGAVRSIVLPNDGISENVLTQLSNTISNQKIKKNSKNVTDPAKMEANNDKVNMIHGDTQCTILVCTVDDGVTVAQLVYEDFISNNLNVGFENLSKPNAACSVRRCNVLVPILTARFEQTPICRGALEEARGCKNHRTYYMGGTILEGRWVCCRQQARDSPGCNSCDHTDVTRVFTQDPSYGTWTWVPS</sequence>
<feature type="compositionally biased region" description="Polar residues" evidence="2">
    <location>
        <begin position="14"/>
        <end position="41"/>
    </location>
</feature>
<organism evidence="4 5">
    <name type="scientific">Rotaria magnacalcarata</name>
    <dbReference type="NCBI Taxonomy" id="392030"/>
    <lineage>
        <taxon>Eukaryota</taxon>
        <taxon>Metazoa</taxon>
        <taxon>Spiralia</taxon>
        <taxon>Gnathifera</taxon>
        <taxon>Rotifera</taxon>
        <taxon>Eurotatoria</taxon>
        <taxon>Bdelloidea</taxon>
        <taxon>Philodinida</taxon>
        <taxon>Philodinidae</taxon>
        <taxon>Rotaria</taxon>
    </lineage>
</organism>
<dbReference type="SUPFAM" id="SSF52200">
    <property type="entry name" value="Toll/Interleukin receptor TIR domain"/>
    <property type="match status" value="1"/>
</dbReference>
<dbReference type="PROSITE" id="PS51113">
    <property type="entry name" value="ZF_BTK"/>
    <property type="match status" value="1"/>
</dbReference>
<dbReference type="EMBL" id="CAJNRF010004620">
    <property type="protein sequence ID" value="CAF2061820.1"/>
    <property type="molecule type" value="Genomic_DNA"/>
</dbReference>
<evidence type="ECO:0000313" key="4">
    <source>
        <dbReference type="EMBL" id="CAF2061820.1"/>
    </source>
</evidence>
<dbReference type="InterPro" id="IPR000157">
    <property type="entry name" value="TIR_dom"/>
</dbReference>
<dbReference type="GO" id="GO:0008270">
    <property type="term" value="F:zinc ion binding"/>
    <property type="evidence" value="ECO:0007669"/>
    <property type="project" value="UniProtKB-KW"/>
</dbReference>
<keyword evidence="1" id="KW-0862">Zinc</keyword>
<dbReference type="AlphaFoldDB" id="A0A816QNQ8"/>
<evidence type="ECO:0000256" key="2">
    <source>
        <dbReference type="SAM" id="MobiDB-lite"/>
    </source>
</evidence>
<keyword evidence="1" id="KW-0479">Metal-binding</keyword>
<reference evidence="4" key="1">
    <citation type="submission" date="2021-02" db="EMBL/GenBank/DDBJ databases">
        <authorList>
            <person name="Nowell W R."/>
        </authorList>
    </citation>
    <scope>NUCLEOTIDE SEQUENCE</scope>
</reference>
<keyword evidence="1" id="KW-0863">Zinc-finger</keyword>
<proteinExistence type="predicted"/>
<gene>
    <name evidence="4" type="ORF">WKI299_LOCUS12246</name>
</gene>
<feature type="domain" description="TIR" evidence="3">
    <location>
        <begin position="50"/>
        <end position="139"/>
    </location>
</feature>
<dbReference type="GO" id="GO:0035556">
    <property type="term" value="P:intracellular signal transduction"/>
    <property type="evidence" value="ECO:0007669"/>
    <property type="project" value="InterPro"/>
</dbReference>
<feature type="region of interest" description="Disordered" evidence="2">
    <location>
        <begin position="1"/>
        <end position="41"/>
    </location>
</feature>
<dbReference type="InterPro" id="IPR035897">
    <property type="entry name" value="Toll_tir_struct_dom_sf"/>
</dbReference>
<evidence type="ECO:0000259" key="3">
    <source>
        <dbReference type="Pfam" id="PF13676"/>
    </source>
</evidence>
<dbReference type="Pfam" id="PF13676">
    <property type="entry name" value="TIR_2"/>
    <property type="match status" value="1"/>
</dbReference>
<evidence type="ECO:0000313" key="5">
    <source>
        <dbReference type="Proteomes" id="UP000663856"/>
    </source>
</evidence>
<evidence type="ECO:0000256" key="1">
    <source>
        <dbReference type="PROSITE-ProRule" id="PRU00432"/>
    </source>
</evidence>
<name>A0A816QNQ8_9BILA</name>
<protein>
    <recommendedName>
        <fullName evidence="3">TIR domain-containing protein</fullName>
    </recommendedName>
</protein>
<comment type="caution">
    <text evidence="4">The sequence shown here is derived from an EMBL/GenBank/DDBJ whole genome shotgun (WGS) entry which is preliminary data.</text>
</comment>
<dbReference type="Proteomes" id="UP000663856">
    <property type="component" value="Unassembled WGS sequence"/>
</dbReference>
<dbReference type="InterPro" id="IPR001562">
    <property type="entry name" value="Znf_Btk_motif"/>
</dbReference>